<keyword evidence="9 14" id="KW-0472">Membrane</keyword>
<keyword evidence="7 14" id="KW-0378">Hydrolase</keyword>
<name>A0A848EKF9_9PROT</name>
<protein>
    <recommendedName>
        <fullName evidence="4 14">Undecaprenyl-diphosphatase</fullName>
        <ecNumber evidence="3 14">3.6.1.27</ecNumber>
    </recommendedName>
    <alternativeName>
        <fullName evidence="12 14">Bacitracin resistance protein</fullName>
    </alternativeName>
    <alternativeName>
        <fullName evidence="11 14">Undecaprenyl pyrophosphate phosphatase</fullName>
    </alternativeName>
</protein>
<dbReference type="PANTHER" id="PTHR30622">
    <property type="entry name" value="UNDECAPRENYL-DIPHOSPHATASE"/>
    <property type="match status" value="1"/>
</dbReference>
<dbReference type="EMBL" id="JABBKX010000010">
    <property type="protein sequence ID" value="NMJ43890.1"/>
    <property type="molecule type" value="Genomic_DNA"/>
</dbReference>
<evidence type="ECO:0000313" key="15">
    <source>
        <dbReference type="EMBL" id="NMJ43890.1"/>
    </source>
</evidence>
<comment type="miscellaneous">
    <text evidence="14">Bacitracin is thought to be involved in the inhibition of peptidoglycan synthesis by sequestering undecaprenyl diphosphate, thereby reducing the pool of lipid carrier available.</text>
</comment>
<comment type="similarity">
    <text evidence="2 14">Belongs to the UppP family.</text>
</comment>
<dbReference type="NCBIfam" id="NF001389">
    <property type="entry name" value="PRK00281.1-2"/>
    <property type="match status" value="1"/>
</dbReference>
<keyword evidence="14" id="KW-0133">Cell shape</keyword>
<dbReference type="NCBIfam" id="NF001390">
    <property type="entry name" value="PRK00281.1-4"/>
    <property type="match status" value="1"/>
</dbReference>
<keyword evidence="10 14" id="KW-0046">Antibiotic resistance</keyword>
<keyword evidence="8 14" id="KW-1133">Transmembrane helix</keyword>
<keyword evidence="5 14" id="KW-1003">Cell membrane</keyword>
<dbReference type="InterPro" id="IPR003824">
    <property type="entry name" value="UppP"/>
</dbReference>
<feature type="transmembrane region" description="Helical" evidence="14">
    <location>
        <begin position="83"/>
        <end position="102"/>
    </location>
</feature>
<comment type="caution">
    <text evidence="15">The sequence shown here is derived from an EMBL/GenBank/DDBJ whole genome shotgun (WGS) entry which is preliminary data.</text>
</comment>
<evidence type="ECO:0000256" key="9">
    <source>
        <dbReference type="ARBA" id="ARBA00023136"/>
    </source>
</evidence>
<feature type="transmembrane region" description="Helical" evidence="14">
    <location>
        <begin position="49"/>
        <end position="71"/>
    </location>
</feature>
<feature type="transmembrane region" description="Helical" evidence="14">
    <location>
        <begin position="183"/>
        <end position="204"/>
    </location>
</feature>
<dbReference type="GO" id="GO:0005886">
    <property type="term" value="C:plasma membrane"/>
    <property type="evidence" value="ECO:0007669"/>
    <property type="project" value="UniProtKB-SubCell"/>
</dbReference>
<evidence type="ECO:0000256" key="7">
    <source>
        <dbReference type="ARBA" id="ARBA00022801"/>
    </source>
</evidence>
<evidence type="ECO:0000313" key="16">
    <source>
        <dbReference type="Proteomes" id="UP000548582"/>
    </source>
</evidence>
<evidence type="ECO:0000256" key="10">
    <source>
        <dbReference type="ARBA" id="ARBA00023251"/>
    </source>
</evidence>
<comment type="function">
    <text evidence="14">Catalyzes the dephosphorylation of undecaprenyl diphosphate (UPP). Confers resistance to bacitracin.</text>
</comment>
<dbReference type="EC" id="3.6.1.27" evidence="3 14"/>
<evidence type="ECO:0000256" key="14">
    <source>
        <dbReference type="HAMAP-Rule" id="MF_01006"/>
    </source>
</evidence>
<dbReference type="PANTHER" id="PTHR30622:SF3">
    <property type="entry name" value="UNDECAPRENYL-DIPHOSPHATASE"/>
    <property type="match status" value="1"/>
</dbReference>
<dbReference type="GO" id="GO:0071555">
    <property type="term" value="P:cell wall organization"/>
    <property type="evidence" value="ECO:0007669"/>
    <property type="project" value="UniProtKB-KW"/>
</dbReference>
<dbReference type="HAMAP" id="MF_01006">
    <property type="entry name" value="Undec_diphosphatase"/>
    <property type="match status" value="1"/>
</dbReference>
<reference evidence="15 16" key="1">
    <citation type="submission" date="2020-03" db="EMBL/GenBank/DDBJ databases">
        <authorList>
            <person name="Sun Q."/>
        </authorList>
    </citation>
    <scope>NUCLEOTIDE SEQUENCE [LARGE SCALE GENOMIC DNA]</scope>
    <source>
        <strain evidence="15 16">JC162</strain>
    </source>
</reference>
<dbReference type="NCBIfam" id="TIGR00753">
    <property type="entry name" value="undec_PP_bacA"/>
    <property type="match status" value="1"/>
</dbReference>
<feature type="transmembrane region" description="Helical" evidence="14">
    <location>
        <begin position="216"/>
        <end position="238"/>
    </location>
</feature>
<dbReference type="RefSeq" id="WP_170056083.1">
    <property type="nucleotide sequence ID" value="NZ_JABBKX010000010.1"/>
</dbReference>
<keyword evidence="16" id="KW-1185">Reference proteome</keyword>
<evidence type="ECO:0000256" key="6">
    <source>
        <dbReference type="ARBA" id="ARBA00022692"/>
    </source>
</evidence>
<evidence type="ECO:0000256" key="4">
    <source>
        <dbReference type="ARBA" id="ARBA00021581"/>
    </source>
</evidence>
<dbReference type="GO" id="GO:0009252">
    <property type="term" value="P:peptidoglycan biosynthetic process"/>
    <property type="evidence" value="ECO:0007669"/>
    <property type="project" value="UniProtKB-KW"/>
</dbReference>
<organism evidence="15 16">
    <name type="scientific">Neoroseomonas marina</name>
    <dbReference type="NCBI Taxonomy" id="1232220"/>
    <lineage>
        <taxon>Bacteria</taxon>
        <taxon>Pseudomonadati</taxon>
        <taxon>Pseudomonadota</taxon>
        <taxon>Alphaproteobacteria</taxon>
        <taxon>Acetobacterales</taxon>
        <taxon>Acetobacteraceae</taxon>
        <taxon>Neoroseomonas</taxon>
    </lineage>
</organism>
<dbReference type="GO" id="GO:0046677">
    <property type="term" value="P:response to antibiotic"/>
    <property type="evidence" value="ECO:0007669"/>
    <property type="project" value="UniProtKB-UniRule"/>
</dbReference>
<accession>A0A848EKF9</accession>
<sequence>MDIGSLFSALLMGIVEGLTEFLPISSTGHLILLGELIGFEGPPGKTFEISIQLGAILAVVLIYRRLIVDLVVNMWRPGLQRFYVINLVLAFLPAAVLGATLHKTITGLLFNPWVVCVALIVGGVAIIVIERNRPSPSIHSVPEIGPLAALLIGFGQALAMIPGTSRSGATIITALLVGVERKAAAEFSFMLAVPTMLAATVYSLWKARSDLDFSAFGQIGVGFVAAFVVAFLTVRALLAVIGRIGFTPFGWYRIGLGVVMMLVLALR</sequence>
<keyword evidence="14" id="KW-0573">Peptidoglycan synthesis</keyword>
<feature type="transmembrane region" description="Helical" evidence="14">
    <location>
        <begin position="108"/>
        <end position="129"/>
    </location>
</feature>
<dbReference type="GO" id="GO:0050380">
    <property type="term" value="F:undecaprenyl-diphosphatase activity"/>
    <property type="evidence" value="ECO:0007669"/>
    <property type="project" value="UniProtKB-UniRule"/>
</dbReference>
<dbReference type="GO" id="GO:0008360">
    <property type="term" value="P:regulation of cell shape"/>
    <property type="evidence" value="ECO:0007669"/>
    <property type="project" value="UniProtKB-KW"/>
</dbReference>
<proteinExistence type="inferred from homology"/>
<evidence type="ECO:0000256" key="1">
    <source>
        <dbReference type="ARBA" id="ARBA00004651"/>
    </source>
</evidence>
<dbReference type="Proteomes" id="UP000548582">
    <property type="component" value="Unassembled WGS sequence"/>
</dbReference>
<evidence type="ECO:0000256" key="8">
    <source>
        <dbReference type="ARBA" id="ARBA00022989"/>
    </source>
</evidence>
<evidence type="ECO:0000256" key="13">
    <source>
        <dbReference type="ARBA" id="ARBA00047594"/>
    </source>
</evidence>
<evidence type="ECO:0000256" key="2">
    <source>
        <dbReference type="ARBA" id="ARBA00010621"/>
    </source>
</evidence>
<evidence type="ECO:0000256" key="5">
    <source>
        <dbReference type="ARBA" id="ARBA00022475"/>
    </source>
</evidence>
<evidence type="ECO:0000256" key="12">
    <source>
        <dbReference type="ARBA" id="ARBA00032932"/>
    </source>
</evidence>
<gene>
    <name evidence="14" type="primary">uppP</name>
    <name evidence="15" type="ORF">GWK16_21765</name>
</gene>
<comment type="catalytic activity">
    <reaction evidence="13 14">
        <text>di-trans,octa-cis-undecaprenyl diphosphate + H2O = di-trans,octa-cis-undecaprenyl phosphate + phosphate + H(+)</text>
        <dbReference type="Rhea" id="RHEA:28094"/>
        <dbReference type="ChEBI" id="CHEBI:15377"/>
        <dbReference type="ChEBI" id="CHEBI:15378"/>
        <dbReference type="ChEBI" id="CHEBI:43474"/>
        <dbReference type="ChEBI" id="CHEBI:58405"/>
        <dbReference type="ChEBI" id="CHEBI:60392"/>
        <dbReference type="EC" id="3.6.1.27"/>
    </reaction>
</comment>
<feature type="transmembrane region" description="Helical" evidence="14">
    <location>
        <begin position="250"/>
        <end position="266"/>
    </location>
</feature>
<comment type="subcellular location">
    <subcellularLocation>
        <location evidence="1 14">Cell membrane</location>
        <topology evidence="1 14">Multi-pass membrane protein</topology>
    </subcellularLocation>
</comment>
<dbReference type="Pfam" id="PF02673">
    <property type="entry name" value="BacA"/>
    <property type="match status" value="1"/>
</dbReference>
<evidence type="ECO:0000256" key="3">
    <source>
        <dbReference type="ARBA" id="ARBA00012374"/>
    </source>
</evidence>
<evidence type="ECO:0000256" key="11">
    <source>
        <dbReference type="ARBA" id="ARBA00032707"/>
    </source>
</evidence>
<keyword evidence="6 14" id="KW-0812">Transmembrane</keyword>
<feature type="transmembrane region" description="Helical" evidence="14">
    <location>
        <begin position="141"/>
        <end position="163"/>
    </location>
</feature>
<dbReference type="AlphaFoldDB" id="A0A848EKF9"/>
<keyword evidence="14" id="KW-0961">Cell wall biogenesis/degradation</keyword>